<dbReference type="OrthoDB" id="7658418at2"/>
<dbReference type="Proteomes" id="UP000035100">
    <property type="component" value="Unassembled WGS sequence"/>
</dbReference>
<dbReference type="CDD" id="cd10936">
    <property type="entry name" value="CE4_DAC2"/>
    <property type="match status" value="1"/>
</dbReference>
<gene>
    <name evidence="3" type="ORF">Wenmar_02654</name>
</gene>
<organism evidence="3 4">
    <name type="scientific">Wenxinia marina DSM 24838</name>
    <dbReference type="NCBI Taxonomy" id="1123501"/>
    <lineage>
        <taxon>Bacteria</taxon>
        <taxon>Pseudomonadati</taxon>
        <taxon>Pseudomonadota</taxon>
        <taxon>Alphaproteobacteria</taxon>
        <taxon>Rhodobacterales</taxon>
        <taxon>Roseobacteraceae</taxon>
        <taxon>Wenxinia</taxon>
    </lineage>
</organism>
<feature type="compositionally biased region" description="Acidic residues" evidence="1">
    <location>
        <begin position="83"/>
        <end position="94"/>
    </location>
</feature>
<name>A0A0D0Q970_9RHOB</name>
<accession>A0A0D0Q970</accession>
<dbReference type="eggNOG" id="COG2861">
    <property type="taxonomic scope" value="Bacteria"/>
</dbReference>
<dbReference type="InterPro" id="IPR011330">
    <property type="entry name" value="Glyco_hydro/deAcase_b/a-brl"/>
</dbReference>
<evidence type="ECO:0000313" key="4">
    <source>
        <dbReference type="Proteomes" id="UP000035100"/>
    </source>
</evidence>
<feature type="signal peptide" evidence="2">
    <location>
        <begin position="1"/>
        <end position="21"/>
    </location>
</feature>
<dbReference type="RefSeq" id="WP_018301555.1">
    <property type="nucleotide sequence ID" value="NZ_KB902277.1"/>
</dbReference>
<reference evidence="3 4" key="1">
    <citation type="submission" date="2013-01" db="EMBL/GenBank/DDBJ databases">
        <authorList>
            <person name="Fiebig A."/>
            <person name="Goeker M."/>
            <person name="Klenk H.-P.P."/>
        </authorList>
    </citation>
    <scope>NUCLEOTIDE SEQUENCE [LARGE SCALE GENOMIC DNA]</scope>
    <source>
        <strain evidence="3 4">DSM 24838</strain>
    </source>
</reference>
<dbReference type="AlphaFoldDB" id="A0A0D0Q970"/>
<dbReference type="InterPro" id="IPR006837">
    <property type="entry name" value="Divergent_DAC"/>
</dbReference>
<feature type="region of interest" description="Disordered" evidence="1">
    <location>
        <begin position="28"/>
        <end position="264"/>
    </location>
</feature>
<evidence type="ECO:0000313" key="3">
    <source>
        <dbReference type="EMBL" id="KIQ68922.1"/>
    </source>
</evidence>
<evidence type="ECO:0000256" key="1">
    <source>
        <dbReference type="SAM" id="MobiDB-lite"/>
    </source>
</evidence>
<feature type="chain" id="PRO_5002219280" description="Divergent polysaccharide deacetylase" evidence="2">
    <location>
        <begin position="22"/>
        <end position="548"/>
    </location>
</feature>
<protein>
    <recommendedName>
        <fullName evidence="5">Divergent polysaccharide deacetylase</fullName>
    </recommendedName>
</protein>
<feature type="compositionally biased region" description="Pro residues" evidence="1">
    <location>
        <begin position="127"/>
        <end position="137"/>
    </location>
</feature>
<keyword evidence="4" id="KW-1185">Reference proteome</keyword>
<dbReference type="GO" id="GO:0005975">
    <property type="term" value="P:carbohydrate metabolic process"/>
    <property type="evidence" value="ECO:0007669"/>
    <property type="project" value="InterPro"/>
</dbReference>
<dbReference type="PATRIC" id="fig|1123501.6.peg.2765"/>
<evidence type="ECO:0008006" key="5">
    <source>
        <dbReference type="Google" id="ProtNLM"/>
    </source>
</evidence>
<dbReference type="EMBL" id="AONG01000012">
    <property type="protein sequence ID" value="KIQ68922.1"/>
    <property type="molecule type" value="Genomic_DNA"/>
</dbReference>
<dbReference type="SUPFAM" id="SSF88713">
    <property type="entry name" value="Glycoside hydrolase/deacetylase"/>
    <property type="match status" value="1"/>
</dbReference>
<feature type="compositionally biased region" description="Low complexity" evidence="1">
    <location>
        <begin position="246"/>
        <end position="264"/>
    </location>
</feature>
<sequence length="548" mass="54645">MVRGVISGAFFGAVVSALALATASLMGDQPAGSAPPLTPGGAPPEDVAALPEVPEEPDSAPVQPQMPQIGAPTTAPGQVVPGDAEDAPPAETESEGAPPAADSAETLAAPEAGSAPELAAGSDTPVLPNPQAPPPEQPAGESDIVLSTEPATPQPPQPIEIVEAPAAEEPEATDVAPEVPQDVAEAPDAPVEPEVEETAGAGDGLAGEEGPGDEDVADAGADAPEVTQAATEDADPGEVLESTGSDTAEAAPGEQAADADDAPVVVDVPVVVVEEPEGGDEDTLALQGQDSGLPGGTADVVVRRPETGAADAPNGEAPAAEVDPDAPPLVRYAAPFENPQGQPLMSVVLIDDGSLPGAPAAVAGIPFPVTVAIDPAREDALEVMAAYRDRGIEVAVLPQLPPGAGASDVEVTLEAALAAVPEAVALIDRTGAWQSGGGIADQTLARLAGEGRGFVTISSGLNAGLRAAEAEGVPAEVVYRDLDSEGQDARVIRRFIDQAAFRARQESGVVLLARTRPDTISALNLWGSANRAGQVAQAPLSAVLLAQE</sequence>
<dbReference type="Gene3D" id="3.20.20.370">
    <property type="entry name" value="Glycoside hydrolase/deacetylase"/>
    <property type="match status" value="1"/>
</dbReference>
<dbReference type="STRING" id="1123501.Wenmar_02654"/>
<comment type="caution">
    <text evidence="3">The sequence shown here is derived from an EMBL/GenBank/DDBJ whole genome shotgun (WGS) entry which is preliminary data.</text>
</comment>
<proteinExistence type="predicted"/>
<evidence type="ECO:0000256" key="2">
    <source>
        <dbReference type="SAM" id="SignalP"/>
    </source>
</evidence>
<dbReference type="Pfam" id="PF04748">
    <property type="entry name" value="Polysacc_deac_2"/>
    <property type="match status" value="1"/>
</dbReference>
<keyword evidence="2" id="KW-0732">Signal</keyword>
<feature type="compositionally biased region" description="Low complexity" evidence="1">
    <location>
        <begin position="173"/>
        <end position="189"/>
    </location>
</feature>